<proteinExistence type="predicted"/>
<feature type="region of interest" description="Disordered" evidence="1">
    <location>
        <begin position="14"/>
        <end position="42"/>
    </location>
</feature>
<protein>
    <submittedName>
        <fullName evidence="2">Uncharacterized protein</fullName>
    </submittedName>
</protein>
<evidence type="ECO:0000313" key="2">
    <source>
        <dbReference type="EMBL" id="CAE7040092.1"/>
    </source>
</evidence>
<evidence type="ECO:0000313" key="3">
    <source>
        <dbReference type="Proteomes" id="UP000604046"/>
    </source>
</evidence>
<dbReference type="OrthoDB" id="10567488at2759"/>
<accession>A0A812ILA0</accession>
<sequence length="104" mass="11756">MICQMLFSAEDDETPRKAFQRVESVEKSEASLQQEVATDSKRMSQLEEALHKAETKEAEVEKENSELKHELEEQVASSKKAAARLDALEAPLRLRRTVDSILSP</sequence>
<keyword evidence="3" id="KW-1185">Reference proteome</keyword>
<reference evidence="2" key="1">
    <citation type="submission" date="2021-02" db="EMBL/GenBank/DDBJ databases">
        <authorList>
            <person name="Dougan E. K."/>
            <person name="Rhodes N."/>
            <person name="Thang M."/>
            <person name="Chan C."/>
        </authorList>
    </citation>
    <scope>NUCLEOTIDE SEQUENCE</scope>
</reference>
<comment type="caution">
    <text evidence="2">The sequence shown here is derived from an EMBL/GenBank/DDBJ whole genome shotgun (WGS) entry which is preliminary data.</text>
</comment>
<name>A0A812ILA0_9DINO</name>
<dbReference type="Gene3D" id="1.20.5.1070">
    <property type="entry name" value="Head and neck region of the ectodomain of NDV fusion glycoprotein"/>
    <property type="match status" value="1"/>
</dbReference>
<dbReference type="AlphaFoldDB" id="A0A812ILA0"/>
<dbReference type="Proteomes" id="UP000604046">
    <property type="component" value="Unassembled WGS sequence"/>
</dbReference>
<evidence type="ECO:0000256" key="1">
    <source>
        <dbReference type="SAM" id="MobiDB-lite"/>
    </source>
</evidence>
<gene>
    <name evidence="2" type="ORF">SNAT2548_LOCUS4753</name>
</gene>
<dbReference type="EMBL" id="CAJNDS010000294">
    <property type="protein sequence ID" value="CAE7040092.1"/>
    <property type="molecule type" value="Genomic_DNA"/>
</dbReference>
<organism evidence="2 3">
    <name type="scientific">Symbiodinium natans</name>
    <dbReference type="NCBI Taxonomy" id="878477"/>
    <lineage>
        <taxon>Eukaryota</taxon>
        <taxon>Sar</taxon>
        <taxon>Alveolata</taxon>
        <taxon>Dinophyceae</taxon>
        <taxon>Suessiales</taxon>
        <taxon>Symbiodiniaceae</taxon>
        <taxon>Symbiodinium</taxon>
    </lineage>
</organism>